<evidence type="ECO:0000256" key="1">
    <source>
        <dbReference type="SAM" id="MobiDB-lite"/>
    </source>
</evidence>
<organism evidence="2 3">
    <name type="scientific">Halarchaeum rubridurum</name>
    <dbReference type="NCBI Taxonomy" id="489911"/>
    <lineage>
        <taxon>Archaea</taxon>
        <taxon>Methanobacteriati</taxon>
        <taxon>Methanobacteriota</taxon>
        <taxon>Stenosarchaea group</taxon>
        <taxon>Halobacteria</taxon>
        <taxon>Halobacteriales</taxon>
        <taxon>Halobacteriaceae</taxon>
    </lineage>
</organism>
<dbReference type="AlphaFoldDB" id="A0A830FNG0"/>
<accession>A0A830FNG0</accession>
<keyword evidence="3" id="KW-1185">Reference proteome</keyword>
<dbReference type="EMBL" id="BMOO01000003">
    <property type="protein sequence ID" value="GGM64322.1"/>
    <property type="molecule type" value="Genomic_DNA"/>
</dbReference>
<protein>
    <submittedName>
        <fullName evidence="2">Uncharacterized protein</fullName>
    </submittedName>
</protein>
<evidence type="ECO:0000313" key="2">
    <source>
        <dbReference type="EMBL" id="GGM64322.1"/>
    </source>
</evidence>
<sequence>MMATYRFTGTRLVRDSGQTTLTEGDLVEDPTDAELDAFGDLLTPVDTTGGGSDVDGAGGIEPPFDPTGVTVATLRSNLDDNDYSPAELDALHAAEEAGESRETALDAIDAEREG</sequence>
<comment type="caution">
    <text evidence="2">The sequence shown here is derived from an EMBL/GenBank/DDBJ whole genome shotgun (WGS) entry which is preliminary data.</text>
</comment>
<proteinExistence type="predicted"/>
<reference evidence="2" key="1">
    <citation type="journal article" date="2014" name="Int. J. Syst. Evol. Microbiol.">
        <title>Complete genome sequence of Corynebacterium casei LMG S-19264T (=DSM 44701T), isolated from a smear-ripened cheese.</title>
        <authorList>
            <consortium name="US DOE Joint Genome Institute (JGI-PGF)"/>
            <person name="Walter F."/>
            <person name="Albersmeier A."/>
            <person name="Kalinowski J."/>
            <person name="Ruckert C."/>
        </authorList>
    </citation>
    <scope>NUCLEOTIDE SEQUENCE</scope>
    <source>
        <strain evidence="2">JCM 16108</strain>
    </source>
</reference>
<dbReference type="Proteomes" id="UP000614609">
    <property type="component" value="Unassembled WGS sequence"/>
</dbReference>
<feature type="compositionally biased region" description="Gly residues" evidence="1">
    <location>
        <begin position="48"/>
        <end position="59"/>
    </location>
</feature>
<feature type="region of interest" description="Disordered" evidence="1">
    <location>
        <begin position="94"/>
        <end position="114"/>
    </location>
</feature>
<feature type="region of interest" description="Disordered" evidence="1">
    <location>
        <begin position="45"/>
        <end position="66"/>
    </location>
</feature>
<evidence type="ECO:0000313" key="3">
    <source>
        <dbReference type="Proteomes" id="UP000614609"/>
    </source>
</evidence>
<gene>
    <name evidence="2" type="ORF">GCM10009017_12930</name>
</gene>
<name>A0A830FNG0_9EURY</name>
<reference evidence="2" key="2">
    <citation type="submission" date="2020-09" db="EMBL/GenBank/DDBJ databases">
        <authorList>
            <person name="Sun Q."/>
            <person name="Ohkuma M."/>
        </authorList>
    </citation>
    <scope>NUCLEOTIDE SEQUENCE</scope>
    <source>
        <strain evidence="2">JCM 16108</strain>
    </source>
</reference>